<dbReference type="Proteomes" id="UP001596109">
    <property type="component" value="Unassembled WGS sequence"/>
</dbReference>
<comment type="caution">
    <text evidence="1">The sequence shown here is derived from an EMBL/GenBank/DDBJ whole genome shotgun (WGS) entry which is preliminary data.</text>
</comment>
<organism evidence="1 2">
    <name type="scientific">Sporosarcina soli</name>
    <dbReference type="NCBI Taxonomy" id="334736"/>
    <lineage>
        <taxon>Bacteria</taxon>
        <taxon>Bacillati</taxon>
        <taxon>Bacillota</taxon>
        <taxon>Bacilli</taxon>
        <taxon>Bacillales</taxon>
        <taxon>Caryophanaceae</taxon>
        <taxon>Sporosarcina</taxon>
    </lineage>
</organism>
<name>A0ABW0TIR3_9BACL</name>
<dbReference type="RefSeq" id="WP_239389015.1">
    <property type="nucleotide sequence ID" value="NZ_JBHSNO010000005.1"/>
</dbReference>
<dbReference type="EMBL" id="JBHSNO010000005">
    <property type="protein sequence ID" value="MFC5588621.1"/>
    <property type="molecule type" value="Genomic_DNA"/>
</dbReference>
<proteinExistence type="predicted"/>
<evidence type="ECO:0000313" key="1">
    <source>
        <dbReference type="EMBL" id="MFC5588621.1"/>
    </source>
</evidence>
<keyword evidence="2" id="KW-1185">Reference proteome</keyword>
<accession>A0ABW0TIR3</accession>
<evidence type="ECO:0000313" key="2">
    <source>
        <dbReference type="Proteomes" id="UP001596109"/>
    </source>
</evidence>
<protein>
    <submittedName>
        <fullName evidence="1">Uncharacterized protein</fullName>
    </submittedName>
</protein>
<reference evidence="2" key="1">
    <citation type="journal article" date="2019" name="Int. J. Syst. Evol. Microbiol.">
        <title>The Global Catalogue of Microorganisms (GCM) 10K type strain sequencing project: providing services to taxonomists for standard genome sequencing and annotation.</title>
        <authorList>
            <consortium name="The Broad Institute Genomics Platform"/>
            <consortium name="The Broad Institute Genome Sequencing Center for Infectious Disease"/>
            <person name="Wu L."/>
            <person name="Ma J."/>
        </authorList>
    </citation>
    <scope>NUCLEOTIDE SEQUENCE [LARGE SCALE GENOMIC DNA]</scope>
    <source>
        <strain evidence="2">CGMCC 4.1434</strain>
    </source>
</reference>
<sequence>MTTTETWWETIFEGNLSLGMNKERFTELEDENFLYFEEEEQMQEHIH</sequence>
<gene>
    <name evidence="1" type="ORF">ACFPRA_06970</name>
</gene>